<dbReference type="GO" id="GO:0005886">
    <property type="term" value="C:plasma membrane"/>
    <property type="evidence" value="ECO:0007669"/>
    <property type="project" value="UniProtKB-SubCell"/>
</dbReference>
<dbReference type="InterPro" id="IPR036259">
    <property type="entry name" value="MFS_trans_sf"/>
</dbReference>
<feature type="domain" description="Major facilitator superfamily (MFS) profile" evidence="8">
    <location>
        <begin position="13"/>
        <end position="401"/>
    </location>
</feature>
<feature type="transmembrane region" description="Helical" evidence="7">
    <location>
        <begin position="258"/>
        <end position="276"/>
    </location>
</feature>
<dbReference type="PANTHER" id="PTHR23517:SF3">
    <property type="entry name" value="INTEGRAL MEMBRANE TRANSPORT PROTEIN"/>
    <property type="match status" value="1"/>
</dbReference>
<protein>
    <submittedName>
        <fullName evidence="9">MFS transporter</fullName>
    </submittedName>
</protein>
<dbReference type="AlphaFoldDB" id="A0A7M1QTE5"/>
<feature type="transmembrane region" description="Helical" evidence="7">
    <location>
        <begin position="79"/>
        <end position="98"/>
    </location>
</feature>
<dbReference type="InterPro" id="IPR050171">
    <property type="entry name" value="MFS_Transporters"/>
</dbReference>
<feature type="transmembrane region" description="Helical" evidence="7">
    <location>
        <begin position="346"/>
        <end position="366"/>
    </location>
</feature>
<feature type="transmembrane region" description="Helical" evidence="7">
    <location>
        <begin position="288"/>
        <end position="307"/>
    </location>
</feature>
<feature type="transmembrane region" description="Helical" evidence="7">
    <location>
        <begin position="313"/>
        <end position="334"/>
    </location>
</feature>
<gene>
    <name evidence="9" type="ORF">INS88_05555</name>
</gene>
<feature type="transmembrane region" description="Helical" evidence="7">
    <location>
        <begin position="222"/>
        <end position="238"/>
    </location>
</feature>
<dbReference type="Pfam" id="PF07690">
    <property type="entry name" value="MFS_1"/>
    <property type="match status" value="2"/>
</dbReference>
<evidence type="ECO:0000256" key="6">
    <source>
        <dbReference type="ARBA" id="ARBA00023136"/>
    </source>
</evidence>
<feature type="transmembrane region" description="Helical" evidence="7">
    <location>
        <begin position="50"/>
        <end position="72"/>
    </location>
</feature>
<name>A0A7M1QTE5_9ACTO</name>
<feature type="transmembrane region" description="Helical" evidence="7">
    <location>
        <begin position="147"/>
        <end position="169"/>
    </location>
</feature>
<keyword evidence="10" id="KW-1185">Reference proteome</keyword>
<dbReference type="Proteomes" id="UP000595053">
    <property type="component" value="Chromosome"/>
</dbReference>
<keyword evidence="2" id="KW-0813">Transport</keyword>
<evidence type="ECO:0000256" key="7">
    <source>
        <dbReference type="SAM" id="Phobius"/>
    </source>
</evidence>
<organism evidence="9 10">
    <name type="scientific">Trueperella pecoris</name>
    <dbReference type="NCBI Taxonomy" id="2733571"/>
    <lineage>
        <taxon>Bacteria</taxon>
        <taxon>Bacillati</taxon>
        <taxon>Actinomycetota</taxon>
        <taxon>Actinomycetes</taxon>
        <taxon>Actinomycetales</taxon>
        <taxon>Actinomycetaceae</taxon>
        <taxon>Trueperella</taxon>
    </lineage>
</organism>
<accession>A0A7M1QTE5</accession>
<feature type="transmembrane region" description="Helical" evidence="7">
    <location>
        <begin position="104"/>
        <end position="126"/>
    </location>
</feature>
<keyword evidence="5 7" id="KW-1133">Transmembrane helix</keyword>
<dbReference type="InterPro" id="IPR020846">
    <property type="entry name" value="MFS_dom"/>
</dbReference>
<dbReference type="PANTHER" id="PTHR23517">
    <property type="entry name" value="RESISTANCE PROTEIN MDTM, PUTATIVE-RELATED-RELATED"/>
    <property type="match status" value="1"/>
</dbReference>
<dbReference type="PROSITE" id="PS50850">
    <property type="entry name" value="MFS"/>
    <property type="match status" value="1"/>
</dbReference>
<dbReference type="GO" id="GO:0022857">
    <property type="term" value="F:transmembrane transporter activity"/>
    <property type="evidence" value="ECO:0007669"/>
    <property type="project" value="InterPro"/>
</dbReference>
<evidence type="ECO:0000313" key="9">
    <source>
        <dbReference type="EMBL" id="QOR44774.1"/>
    </source>
</evidence>
<feature type="transmembrane region" description="Helical" evidence="7">
    <location>
        <begin position="21"/>
        <end position="44"/>
    </location>
</feature>
<evidence type="ECO:0000256" key="3">
    <source>
        <dbReference type="ARBA" id="ARBA00022475"/>
    </source>
</evidence>
<feature type="transmembrane region" description="Helical" evidence="7">
    <location>
        <begin position="378"/>
        <end position="401"/>
    </location>
</feature>
<comment type="subcellular location">
    <subcellularLocation>
        <location evidence="1">Cell membrane</location>
        <topology evidence="1">Multi-pass membrane protein</topology>
    </subcellularLocation>
</comment>
<dbReference type="InterPro" id="IPR011701">
    <property type="entry name" value="MFS"/>
</dbReference>
<dbReference type="SUPFAM" id="SSF103473">
    <property type="entry name" value="MFS general substrate transporter"/>
    <property type="match status" value="1"/>
</dbReference>
<evidence type="ECO:0000256" key="5">
    <source>
        <dbReference type="ARBA" id="ARBA00022989"/>
    </source>
</evidence>
<evidence type="ECO:0000313" key="10">
    <source>
        <dbReference type="Proteomes" id="UP000595053"/>
    </source>
</evidence>
<sequence length="414" mass="43516">MSKLLDRNPITRLILPVYLPALIFAVGSGAVMPILAIAALSVGFDDAGSSAAVGVFGFMAIVVSPVLGKIIARIGDKAALIYGSFVALASLGGFLWTLTFPGPASRVVFVLSIVALAIGANSWSLARQAYLADSIPPLWRARGLSTLGGMIRIGTLIGPLIATGLLALWALESVFIFHIVLVILALALIVAYVVPDPSTDRERVSAGHNDDRPRALEHRSKLSTFILGVGLNCLNVLRANRNVIVPLWGTYLGYDPTFVTAIFAVTAFFDTAMFIVSGSLMDRHGRHWALLPSLIFMPIGIVILILWTSPIGFVVGAAVLGFGNGFGAGIVMTVGADLSPATNRAAFLGIWQSIVAIGTAVGPFVVSSMTSLVSLRAGLWVTVAIGVFGLVWSAALLPLAYRRLGTDLRGNALA</sequence>
<dbReference type="EMBL" id="CP063213">
    <property type="protein sequence ID" value="QOR44774.1"/>
    <property type="molecule type" value="Genomic_DNA"/>
</dbReference>
<proteinExistence type="predicted"/>
<evidence type="ECO:0000259" key="8">
    <source>
        <dbReference type="PROSITE" id="PS50850"/>
    </source>
</evidence>
<keyword evidence="4 7" id="KW-0812">Transmembrane</keyword>
<reference evidence="9 10" key="1">
    <citation type="submission" date="2020-10" db="EMBL/GenBank/DDBJ databases">
        <title>Trueperella pecoris sp. nov. isolated from bovine and porcine specimens.</title>
        <authorList>
            <person name="Schoenecker L."/>
            <person name="Schnydrig P."/>
            <person name="Brodard I."/>
            <person name="Thomann A."/>
            <person name="Hemphill A."/>
            <person name="Rodriguez-Campos S."/>
            <person name="Perreten V."/>
            <person name="Jores J."/>
            <person name="Kittl S."/>
        </authorList>
    </citation>
    <scope>NUCLEOTIDE SEQUENCE [LARGE SCALE GENOMIC DNA]</scope>
    <source>
        <strain evidence="9 10">15A0121</strain>
    </source>
</reference>
<evidence type="ECO:0000256" key="4">
    <source>
        <dbReference type="ARBA" id="ARBA00022692"/>
    </source>
</evidence>
<evidence type="ECO:0000256" key="2">
    <source>
        <dbReference type="ARBA" id="ARBA00022448"/>
    </source>
</evidence>
<keyword evidence="3" id="KW-1003">Cell membrane</keyword>
<dbReference type="RefSeq" id="WP_197550595.1">
    <property type="nucleotide sequence ID" value="NZ_CP063213.1"/>
</dbReference>
<evidence type="ECO:0000256" key="1">
    <source>
        <dbReference type="ARBA" id="ARBA00004651"/>
    </source>
</evidence>
<keyword evidence="6 7" id="KW-0472">Membrane</keyword>
<feature type="transmembrane region" description="Helical" evidence="7">
    <location>
        <begin position="175"/>
        <end position="194"/>
    </location>
</feature>
<dbReference type="Gene3D" id="1.20.1250.20">
    <property type="entry name" value="MFS general substrate transporter like domains"/>
    <property type="match status" value="2"/>
</dbReference>